<dbReference type="AlphaFoldDB" id="A0A6P2KF44"/>
<accession>A0A6P2KF44</accession>
<gene>
    <name evidence="3" type="ORF">BPS26883_02517</name>
</gene>
<reference evidence="3 4" key="1">
    <citation type="submission" date="2019-09" db="EMBL/GenBank/DDBJ databases">
        <authorList>
            <person name="Depoorter E."/>
        </authorList>
    </citation>
    <scope>NUCLEOTIDE SEQUENCE [LARGE SCALE GENOMIC DNA]</scope>
    <source>
        <strain evidence="3">LMG 26883</strain>
    </source>
</reference>
<feature type="domain" description="Glycosyl transferase family 1" evidence="1">
    <location>
        <begin position="177"/>
        <end position="333"/>
    </location>
</feature>
<protein>
    <submittedName>
        <fullName evidence="3">Group 1 family glycosyl transferase</fullName>
    </submittedName>
</protein>
<evidence type="ECO:0000313" key="4">
    <source>
        <dbReference type="Proteomes" id="UP000494162"/>
    </source>
</evidence>
<dbReference type="EMBL" id="CABVPP010000014">
    <property type="protein sequence ID" value="VWB54056.1"/>
    <property type="molecule type" value="Genomic_DNA"/>
</dbReference>
<evidence type="ECO:0000313" key="3">
    <source>
        <dbReference type="EMBL" id="VWB54056.1"/>
    </source>
</evidence>
<feature type="domain" description="Glycosyltransferase subfamily 4-like N-terminal" evidence="2">
    <location>
        <begin position="4"/>
        <end position="162"/>
    </location>
</feature>
<evidence type="ECO:0000259" key="2">
    <source>
        <dbReference type="Pfam" id="PF13439"/>
    </source>
</evidence>
<evidence type="ECO:0000259" key="1">
    <source>
        <dbReference type="Pfam" id="PF00534"/>
    </source>
</evidence>
<dbReference type="InterPro" id="IPR001296">
    <property type="entry name" value="Glyco_trans_1"/>
</dbReference>
<dbReference type="Gene3D" id="3.40.50.2000">
    <property type="entry name" value="Glycogen Phosphorylase B"/>
    <property type="match status" value="2"/>
</dbReference>
<dbReference type="SUPFAM" id="SSF53756">
    <property type="entry name" value="UDP-Glycosyltransferase/glycogen phosphorylase"/>
    <property type="match status" value="1"/>
</dbReference>
<dbReference type="GO" id="GO:0016757">
    <property type="term" value="F:glycosyltransferase activity"/>
    <property type="evidence" value="ECO:0007669"/>
    <property type="project" value="InterPro"/>
</dbReference>
<organism evidence="3 4">
    <name type="scientific">Burkholderia pseudomultivorans</name>
    <dbReference type="NCBI Taxonomy" id="1207504"/>
    <lineage>
        <taxon>Bacteria</taxon>
        <taxon>Pseudomonadati</taxon>
        <taxon>Pseudomonadota</taxon>
        <taxon>Betaproteobacteria</taxon>
        <taxon>Burkholderiales</taxon>
        <taxon>Burkholderiaceae</taxon>
        <taxon>Burkholderia</taxon>
        <taxon>Burkholderia cepacia complex</taxon>
    </lineage>
</organism>
<dbReference type="CDD" id="cd03820">
    <property type="entry name" value="GT4_AmsD-like"/>
    <property type="match status" value="1"/>
</dbReference>
<name>A0A6P2KF44_9BURK</name>
<dbReference type="Proteomes" id="UP000494162">
    <property type="component" value="Unassembled WGS sequence"/>
</dbReference>
<dbReference type="PANTHER" id="PTHR12526">
    <property type="entry name" value="GLYCOSYLTRANSFERASE"/>
    <property type="match status" value="1"/>
</dbReference>
<keyword evidence="3" id="KW-0808">Transferase</keyword>
<dbReference type="Pfam" id="PF00534">
    <property type="entry name" value="Glycos_transf_1"/>
    <property type="match status" value="1"/>
</dbReference>
<dbReference type="Pfam" id="PF13439">
    <property type="entry name" value="Glyco_transf_4"/>
    <property type="match status" value="1"/>
</dbReference>
<proteinExistence type="predicted"/>
<sequence>MRSGGAERVASTLANAWAQYGHSVTIIATYSGGGECFYSLDYSIRLIYLAETSRIARSKLTGYFVRLRALRKLICDIGPDVVISFLTNVNVSTIAATVGLRVPIIACEHNNPLSDGRSPLWRWLVRLTYPQANLITLLTESVVDRFRKNIPGVKRIAVMPNPLPNDLLAMPLVTHAEKKTRQIIAVGRLHAQKQFDHLISVFGLLARDFPDWNLSIWGDGPLRASLGAQIQAAGLNERVSLPGLSTQLWQEMTKADIFVLSSRFEGMPMVMMESMALGLPVAAYDCPSGPRELTQDGKCGLLVPSGDIDRLAVALRQLMSDATLRQDLGRKAADAMRSNFSISIIMKKWDDLFEGIGVKIR</sequence>
<dbReference type="InterPro" id="IPR028098">
    <property type="entry name" value="Glyco_trans_4-like_N"/>
</dbReference>